<feature type="transmembrane region" description="Helical" evidence="1">
    <location>
        <begin position="21"/>
        <end position="43"/>
    </location>
</feature>
<dbReference type="RefSeq" id="WP_007271807.1">
    <property type="nucleotide sequence ID" value="NZ_JBITUG010000012.1"/>
</dbReference>
<evidence type="ECO:0000313" key="3">
    <source>
        <dbReference type="EMBL" id="KAA0979628.1"/>
    </source>
</evidence>
<protein>
    <submittedName>
        <fullName evidence="3">Pilus assembly protein</fullName>
    </submittedName>
</protein>
<sequence>MFRHRPLWRRIKVDDQRGSAVAEFVMVSALIIAVFLGILQLAFALHVRNTLMDAAASGARYGTLADRGPADGVQRTRELIRGALSDGFASNVQATSISVGGTPGVRITVRAAVPVFGMVPFVGEFVVHGESVRYG</sequence>
<reference evidence="3 4" key="1">
    <citation type="submission" date="2019-07" db="EMBL/GenBank/DDBJ databases">
        <title>Analysis of the biochemical properties, biological activity and biotechnological potential of siderophores and biosurfactants produced by Antarctic psychrotolerant bacteria.</title>
        <authorList>
            <person name="Styczynski M."/>
            <person name="Krucon T."/>
            <person name="Decewicz P."/>
            <person name="Dziewit L."/>
        </authorList>
    </citation>
    <scope>NUCLEOTIDE SEQUENCE [LARGE SCALE GENOMIC DNA]</scope>
    <source>
        <strain evidence="3 4">ANT_H27</strain>
    </source>
</reference>
<dbReference type="AlphaFoldDB" id="A0A5B0ELW5"/>
<comment type="caution">
    <text evidence="3">The sequence shown here is derived from an EMBL/GenBank/DDBJ whole genome shotgun (WGS) entry which is preliminary data.</text>
</comment>
<dbReference type="InterPro" id="IPR012495">
    <property type="entry name" value="TadE-like_dom"/>
</dbReference>
<evidence type="ECO:0000313" key="4">
    <source>
        <dbReference type="Proteomes" id="UP000323856"/>
    </source>
</evidence>
<gene>
    <name evidence="3" type="ORF">FQ154_00195</name>
</gene>
<dbReference type="OrthoDB" id="3254574at2"/>
<organism evidence="3 4">
    <name type="scientific">Paeniglutamicibacter gangotriensis</name>
    <dbReference type="NCBI Taxonomy" id="254787"/>
    <lineage>
        <taxon>Bacteria</taxon>
        <taxon>Bacillati</taxon>
        <taxon>Actinomycetota</taxon>
        <taxon>Actinomycetes</taxon>
        <taxon>Micrococcales</taxon>
        <taxon>Micrococcaceae</taxon>
        <taxon>Paeniglutamicibacter</taxon>
    </lineage>
</organism>
<accession>A0A5B0ELW5</accession>
<dbReference type="Pfam" id="PF07811">
    <property type="entry name" value="TadE"/>
    <property type="match status" value="1"/>
</dbReference>
<feature type="domain" description="TadE-like" evidence="2">
    <location>
        <begin position="18"/>
        <end position="60"/>
    </location>
</feature>
<proteinExistence type="predicted"/>
<evidence type="ECO:0000259" key="2">
    <source>
        <dbReference type="Pfam" id="PF07811"/>
    </source>
</evidence>
<name>A0A5B0ELW5_9MICC</name>
<keyword evidence="1" id="KW-0812">Transmembrane</keyword>
<keyword evidence="1" id="KW-1133">Transmembrane helix</keyword>
<dbReference type="EMBL" id="VOBL01000001">
    <property type="protein sequence ID" value="KAA0979628.1"/>
    <property type="molecule type" value="Genomic_DNA"/>
</dbReference>
<evidence type="ECO:0000256" key="1">
    <source>
        <dbReference type="SAM" id="Phobius"/>
    </source>
</evidence>
<keyword evidence="1" id="KW-0472">Membrane</keyword>
<dbReference type="Proteomes" id="UP000323856">
    <property type="component" value="Unassembled WGS sequence"/>
</dbReference>